<keyword evidence="10" id="KW-1185">Reference proteome</keyword>
<dbReference type="Pfam" id="PF07730">
    <property type="entry name" value="HisKA_3"/>
    <property type="match status" value="1"/>
</dbReference>
<dbReference type="InterPro" id="IPR036890">
    <property type="entry name" value="HATPase_C_sf"/>
</dbReference>
<dbReference type="Proteomes" id="UP000478740">
    <property type="component" value="Unassembled WGS sequence"/>
</dbReference>
<name>A0A6L6ITX0_9RHOB</name>
<keyword evidence="4 9" id="KW-0418">Kinase</keyword>
<evidence type="ECO:0000256" key="2">
    <source>
        <dbReference type="ARBA" id="ARBA00022553"/>
    </source>
</evidence>
<evidence type="ECO:0000256" key="4">
    <source>
        <dbReference type="ARBA" id="ARBA00022777"/>
    </source>
</evidence>
<dbReference type="GO" id="GO:0046983">
    <property type="term" value="F:protein dimerization activity"/>
    <property type="evidence" value="ECO:0007669"/>
    <property type="project" value="InterPro"/>
</dbReference>
<evidence type="ECO:0000259" key="8">
    <source>
        <dbReference type="PROSITE" id="PS50885"/>
    </source>
</evidence>
<dbReference type="AlphaFoldDB" id="A0A6L6ITX0"/>
<feature type="transmembrane region" description="Helical" evidence="7">
    <location>
        <begin position="172"/>
        <end position="196"/>
    </location>
</feature>
<dbReference type="InterPro" id="IPR050482">
    <property type="entry name" value="Sensor_HK_TwoCompSys"/>
</dbReference>
<dbReference type="EMBL" id="WMII01000004">
    <property type="protein sequence ID" value="MTH63906.1"/>
    <property type="molecule type" value="Genomic_DNA"/>
</dbReference>
<keyword evidence="3" id="KW-0808">Transferase</keyword>
<reference evidence="9 10" key="1">
    <citation type="submission" date="2019-11" db="EMBL/GenBank/DDBJ databases">
        <authorList>
            <person name="Dong K."/>
        </authorList>
    </citation>
    <scope>NUCLEOTIDE SEQUENCE [LARGE SCALE GENOMIC DNA]</scope>
    <source>
        <strain evidence="9 10">DK608</strain>
    </source>
</reference>
<dbReference type="Gene3D" id="1.20.5.1930">
    <property type="match status" value="1"/>
</dbReference>
<dbReference type="Gene3D" id="6.10.340.10">
    <property type="match status" value="1"/>
</dbReference>
<feature type="region of interest" description="Disordered" evidence="6">
    <location>
        <begin position="403"/>
        <end position="425"/>
    </location>
</feature>
<evidence type="ECO:0000256" key="6">
    <source>
        <dbReference type="SAM" id="MobiDB-lite"/>
    </source>
</evidence>
<keyword evidence="7" id="KW-0812">Transmembrane</keyword>
<evidence type="ECO:0000313" key="9">
    <source>
        <dbReference type="EMBL" id="MTH63906.1"/>
    </source>
</evidence>
<dbReference type="Pfam" id="PF00672">
    <property type="entry name" value="HAMP"/>
    <property type="match status" value="1"/>
</dbReference>
<dbReference type="InterPro" id="IPR011712">
    <property type="entry name" value="Sig_transdc_His_kin_sub3_dim/P"/>
</dbReference>
<dbReference type="GO" id="GO:0000155">
    <property type="term" value="F:phosphorelay sensor kinase activity"/>
    <property type="evidence" value="ECO:0007669"/>
    <property type="project" value="InterPro"/>
</dbReference>
<evidence type="ECO:0000256" key="7">
    <source>
        <dbReference type="SAM" id="Phobius"/>
    </source>
</evidence>
<dbReference type="GO" id="GO:0016020">
    <property type="term" value="C:membrane"/>
    <property type="evidence" value="ECO:0007669"/>
    <property type="project" value="UniProtKB-SubCell"/>
</dbReference>
<dbReference type="Pfam" id="PF16448">
    <property type="entry name" value="LapD_MoxY_N"/>
    <property type="match status" value="1"/>
</dbReference>
<evidence type="ECO:0000256" key="5">
    <source>
        <dbReference type="ARBA" id="ARBA00023012"/>
    </source>
</evidence>
<dbReference type="SUPFAM" id="SSF55874">
    <property type="entry name" value="ATPase domain of HSP90 chaperone/DNA topoisomerase II/histidine kinase"/>
    <property type="match status" value="1"/>
</dbReference>
<evidence type="ECO:0000256" key="1">
    <source>
        <dbReference type="ARBA" id="ARBA00004370"/>
    </source>
</evidence>
<gene>
    <name evidence="9" type="ORF">GL284_06465</name>
</gene>
<feature type="transmembrane region" description="Helical" evidence="7">
    <location>
        <begin position="21"/>
        <end position="49"/>
    </location>
</feature>
<organism evidence="9 10">
    <name type="scientific">Paracoccus shanxieyensis</name>
    <dbReference type="NCBI Taxonomy" id="2675752"/>
    <lineage>
        <taxon>Bacteria</taxon>
        <taxon>Pseudomonadati</taxon>
        <taxon>Pseudomonadota</taxon>
        <taxon>Alphaproteobacteria</taxon>
        <taxon>Rhodobacterales</taxon>
        <taxon>Paracoccaceae</taxon>
        <taxon>Paracoccus</taxon>
    </lineage>
</organism>
<keyword evidence="2" id="KW-0597">Phosphoprotein</keyword>
<keyword evidence="7" id="KW-0472">Membrane</keyword>
<comment type="subcellular location">
    <subcellularLocation>
        <location evidence="1">Membrane</location>
    </subcellularLocation>
</comment>
<protein>
    <submittedName>
        <fullName evidence="9">Histidine kinase</fullName>
    </submittedName>
</protein>
<proteinExistence type="predicted"/>
<dbReference type="InterPro" id="IPR003660">
    <property type="entry name" value="HAMP_dom"/>
</dbReference>
<dbReference type="InterPro" id="IPR032244">
    <property type="entry name" value="LapD_MoxY_N"/>
</dbReference>
<dbReference type="SMART" id="SM00304">
    <property type="entry name" value="HAMP"/>
    <property type="match status" value="1"/>
</dbReference>
<dbReference type="PROSITE" id="PS50885">
    <property type="entry name" value="HAMP"/>
    <property type="match status" value="1"/>
</dbReference>
<sequence>MDATGQMGAMATAQVAGRRRGMALSTIAFGGSALVWIVMFAITVTVVVWNARDSVRQETDSAFRLASAAATLRLPTSFQRQDMMAQAAMIAFDIRNQRHVTAELRDAKGQPVALPGPDGRAARAPDWFARLLRPEPQRDLIPITQYPNVLGVLEIRTEPSDEIAEVWQDLRVLLPLLLVTALVAIGVTMAVTALVLRRLGLLGRSLARMRAGDLDHQAPMTGLAELNALTEDVNALAAHLAHERAENRRLQGRMMTLAEAERARIAADLHDDIGPQLFALQAAVGQAARHETDPELAETLAAIARHAGAVRNSARAAIDDLRLGPAEGASLAEMIQELVIEFQDMAPDTEFGFVCAPDMPTLDDAGNIALYRFVRESVLNALRHARPPQVRVRLEHDHGTALARVQDDGAGPAPRQRRGQGQTGIADRAAALGATWLPPERRCGWTMTEFRIPADRIPADRPHP</sequence>
<evidence type="ECO:0000313" key="10">
    <source>
        <dbReference type="Proteomes" id="UP000478740"/>
    </source>
</evidence>
<accession>A0A6L6ITX0</accession>
<comment type="caution">
    <text evidence="9">The sequence shown here is derived from an EMBL/GenBank/DDBJ whole genome shotgun (WGS) entry which is preliminary data.</text>
</comment>
<dbReference type="PANTHER" id="PTHR24421">
    <property type="entry name" value="NITRATE/NITRITE SENSOR PROTEIN NARX-RELATED"/>
    <property type="match status" value="1"/>
</dbReference>
<feature type="domain" description="HAMP" evidence="8">
    <location>
        <begin position="193"/>
        <end position="245"/>
    </location>
</feature>
<dbReference type="CDD" id="cd16917">
    <property type="entry name" value="HATPase_UhpB-NarQ-NarX-like"/>
    <property type="match status" value="1"/>
</dbReference>
<keyword evidence="7" id="KW-1133">Transmembrane helix</keyword>
<dbReference type="Gene3D" id="3.30.565.10">
    <property type="entry name" value="Histidine kinase-like ATPase, C-terminal domain"/>
    <property type="match status" value="1"/>
</dbReference>
<dbReference type="RefSeq" id="WP_155043794.1">
    <property type="nucleotide sequence ID" value="NZ_WMII01000004.1"/>
</dbReference>
<keyword evidence="5" id="KW-0902">Two-component regulatory system</keyword>
<evidence type="ECO:0000256" key="3">
    <source>
        <dbReference type="ARBA" id="ARBA00022679"/>
    </source>
</evidence>